<sequence length="167" mass="18655">MNIPNFFLLVTVFVLGGCSFNQDKAIANLDFSRIERVRDTPVYNLYFSADTDILGSYKSRVGEKLMCALADDVDFNLDHRMKYFAQGAVARDKTQPGFKFVSQIIFNVSISAGASERALGTSELKALLSNKEYVACRFLVSATMTNTYFSNVMYVPVVRIKEALDGK</sequence>
<dbReference type="EMBL" id="VZPO01000001">
    <property type="protein sequence ID" value="KAB0508670.1"/>
    <property type="molecule type" value="Genomic_DNA"/>
</dbReference>
<accession>A0A1H1W6E9</accession>
<dbReference type="Proteomes" id="UP000434925">
    <property type="component" value="Unassembled WGS sequence"/>
</dbReference>
<protein>
    <submittedName>
        <fullName evidence="2">Uncharacterized protein</fullName>
    </submittedName>
</protein>
<name>A0A1H1W6E9_9PSED</name>
<reference evidence="2" key="2">
    <citation type="submission" date="2016-10" db="EMBL/GenBank/DDBJ databases">
        <authorList>
            <person name="de Groot N.N."/>
        </authorList>
    </citation>
    <scope>NUCLEOTIDE SEQUENCE [LARGE SCALE GENOMIC DNA]</scope>
    <source>
        <strain evidence="2">BS3782</strain>
    </source>
</reference>
<gene>
    <name evidence="1" type="ORF">F7R14_03255</name>
    <name evidence="2" type="ORF">SAMN04490191_2680</name>
</gene>
<dbReference type="RefSeq" id="WP_151152185.1">
    <property type="nucleotide sequence ID" value="NZ_JYLB01000004.1"/>
</dbReference>
<dbReference type="AlphaFoldDB" id="A0A1H1W6E9"/>
<evidence type="ECO:0000313" key="3">
    <source>
        <dbReference type="Proteomes" id="UP000182814"/>
    </source>
</evidence>
<evidence type="ECO:0000313" key="1">
    <source>
        <dbReference type="EMBL" id="KAB0508670.1"/>
    </source>
</evidence>
<dbReference type="EMBL" id="LT629746">
    <property type="protein sequence ID" value="SDS92635.1"/>
    <property type="molecule type" value="Genomic_DNA"/>
</dbReference>
<keyword evidence="3" id="KW-1185">Reference proteome</keyword>
<organism evidence="2 3">
    <name type="scientific">Pseudomonas lini</name>
    <dbReference type="NCBI Taxonomy" id="163011"/>
    <lineage>
        <taxon>Bacteria</taxon>
        <taxon>Pseudomonadati</taxon>
        <taxon>Pseudomonadota</taxon>
        <taxon>Gammaproteobacteria</taxon>
        <taxon>Pseudomonadales</taxon>
        <taxon>Pseudomonadaceae</taxon>
        <taxon>Pseudomonas</taxon>
    </lineage>
</organism>
<reference evidence="3" key="1">
    <citation type="submission" date="2016-10" db="EMBL/GenBank/DDBJ databases">
        <authorList>
            <person name="Varghese N."/>
            <person name="Submissions S."/>
        </authorList>
    </citation>
    <scope>NUCLEOTIDE SEQUENCE [LARGE SCALE GENOMIC DNA]</scope>
    <source>
        <strain evidence="3">BS3782</strain>
    </source>
</reference>
<evidence type="ECO:0000313" key="2">
    <source>
        <dbReference type="EMBL" id="SDS92635.1"/>
    </source>
</evidence>
<dbReference type="Proteomes" id="UP000182814">
    <property type="component" value="Chromosome I"/>
</dbReference>
<evidence type="ECO:0000313" key="4">
    <source>
        <dbReference type="Proteomes" id="UP000434925"/>
    </source>
</evidence>
<reference evidence="1 4" key="3">
    <citation type="submission" date="2019-09" db="EMBL/GenBank/DDBJ databases">
        <title>Draft genome sequences of 48 bacterial type strains from the CCUG.</title>
        <authorList>
            <person name="Tunovic T."/>
            <person name="Pineiro-Iglesias B."/>
            <person name="Unosson C."/>
            <person name="Inganas E."/>
            <person name="Ohlen M."/>
            <person name="Cardew S."/>
            <person name="Jensie-Markopoulos S."/>
            <person name="Salva-Serra F."/>
            <person name="Jaen-Luchoro D."/>
            <person name="Karlsson R."/>
            <person name="Svensson-Stadler L."/>
            <person name="Chun J."/>
            <person name="Moore E."/>
        </authorList>
    </citation>
    <scope>NUCLEOTIDE SEQUENCE [LARGE SCALE GENOMIC DNA]</scope>
    <source>
        <strain evidence="1 4">CCUG 51522</strain>
    </source>
</reference>
<proteinExistence type="predicted"/>